<protein>
    <submittedName>
        <fullName evidence="2">Formyl-CoA transferase</fullName>
    </submittedName>
</protein>
<dbReference type="InterPro" id="IPR023606">
    <property type="entry name" value="CoA-Trfase_III_dom_1_sf"/>
</dbReference>
<gene>
    <name evidence="2" type="ORF">GA0070604_2163</name>
</gene>
<evidence type="ECO:0000313" key="3">
    <source>
        <dbReference type="Proteomes" id="UP000199696"/>
    </source>
</evidence>
<dbReference type="EMBL" id="FMHY01000002">
    <property type="protein sequence ID" value="SCL50580.1"/>
    <property type="molecule type" value="Genomic_DNA"/>
</dbReference>
<dbReference type="InterPro" id="IPR044855">
    <property type="entry name" value="CoA-Trfase_III_dom3_sf"/>
</dbReference>
<dbReference type="PANTHER" id="PTHR48207:SF3">
    <property type="entry name" value="SUCCINATE--HYDROXYMETHYLGLUTARATE COA-TRANSFERASE"/>
    <property type="match status" value="1"/>
</dbReference>
<dbReference type="Pfam" id="PF02515">
    <property type="entry name" value="CoA_transf_3"/>
    <property type="match status" value="1"/>
</dbReference>
<evidence type="ECO:0000256" key="1">
    <source>
        <dbReference type="ARBA" id="ARBA00022679"/>
    </source>
</evidence>
<dbReference type="AlphaFoldDB" id="A0A1C6U919"/>
<keyword evidence="3" id="KW-1185">Reference proteome</keyword>
<dbReference type="GO" id="GO:0008410">
    <property type="term" value="F:CoA-transferase activity"/>
    <property type="evidence" value="ECO:0007669"/>
    <property type="project" value="TreeGrafter"/>
</dbReference>
<dbReference type="Proteomes" id="UP000199696">
    <property type="component" value="Unassembled WGS sequence"/>
</dbReference>
<dbReference type="SUPFAM" id="SSF89796">
    <property type="entry name" value="CoA-transferase family III (CaiB/BaiF)"/>
    <property type="match status" value="1"/>
</dbReference>
<dbReference type="Gene3D" id="3.40.50.10540">
    <property type="entry name" value="Crotonobetainyl-coa:carnitine coa-transferase, domain 1"/>
    <property type="match status" value="1"/>
</dbReference>
<evidence type="ECO:0000313" key="2">
    <source>
        <dbReference type="EMBL" id="SCL50580.1"/>
    </source>
</evidence>
<dbReference type="Gene3D" id="3.30.1540.10">
    <property type="entry name" value="formyl-coa transferase, domain 3"/>
    <property type="match status" value="1"/>
</dbReference>
<name>A0A1C6U919_9ACTN</name>
<dbReference type="InterPro" id="IPR050483">
    <property type="entry name" value="CoA-transferase_III_domain"/>
</dbReference>
<sequence>MSANSLSDIRVIEIGTSIAVPYGCQILADFGAEVIKVERCGGGDEARRWAPVREGVSVTFLAFNRHKKSVVIDYKDARGKQVLEELIASADVVVQNLRPGALAAAGFDWERLRELNPRLIYVEMTGYGRTGPRHLQPAYDAMLQAYSGVVAMTGSDDGPPARVPLSMMDMSTGMWLALGVFEALRRRDKTGQGVHIEVSLLQTALAWVTAPLMSVAAGEPVPERLGSGFRGNVPNGAFPTSDGYVFLSAGNNDTFHRLLDAIEAPELANEPGFEDNLARVRNRRLVNDRLSEATSAFTTDELLARLTTAGVPHSAVNTLDRVLTDPQVQALGQIVTVEHPRLRDLSVVSAPITFDGEYLEHRGHAPELGVDTVAVLGSLGLAAQEIDALIEAHVIEAAPQGVAS</sequence>
<organism evidence="2 3">
    <name type="scientific">Micromonospora eburnea</name>
    <dbReference type="NCBI Taxonomy" id="227316"/>
    <lineage>
        <taxon>Bacteria</taxon>
        <taxon>Bacillati</taxon>
        <taxon>Actinomycetota</taxon>
        <taxon>Actinomycetes</taxon>
        <taxon>Micromonosporales</taxon>
        <taxon>Micromonosporaceae</taxon>
        <taxon>Micromonospora</taxon>
    </lineage>
</organism>
<keyword evidence="1 2" id="KW-0808">Transferase</keyword>
<dbReference type="InterPro" id="IPR003673">
    <property type="entry name" value="CoA-Trfase_fam_III"/>
</dbReference>
<accession>A0A1C6U919</accession>
<dbReference type="OrthoDB" id="9797653at2"/>
<dbReference type="STRING" id="227316.GA0070604_2163"/>
<dbReference type="PANTHER" id="PTHR48207">
    <property type="entry name" value="SUCCINATE--HYDROXYMETHYLGLUTARATE COA-TRANSFERASE"/>
    <property type="match status" value="1"/>
</dbReference>
<proteinExistence type="predicted"/>
<reference evidence="3" key="1">
    <citation type="submission" date="2016-06" db="EMBL/GenBank/DDBJ databases">
        <authorList>
            <person name="Varghese N."/>
            <person name="Submissions Spin"/>
        </authorList>
    </citation>
    <scope>NUCLEOTIDE SEQUENCE [LARGE SCALE GENOMIC DNA]</scope>
    <source>
        <strain evidence="3">DSM 44814</strain>
    </source>
</reference>
<dbReference type="RefSeq" id="WP_091117832.1">
    <property type="nucleotide sequence ID" value="NZ_FMHY01000002.1"/>
</dbReference>